<reference evidence="2 3" key="1">
    <citation type="submission" date="2017-11" db="EMBL/GenBank/DDBJ databases">
        <title>Molecular characterization of Burkholderia pseudomallei and closely related isolates from Vietnam.</title>
        <authorList>
            <person name="Ustinov D.V."/>
            <person name="Antonov A.S."/>
            <person name="Avdusheva E.F."/>
            <person name="Shpak I.M."/>
            <person name="Zakharova I.B."/>
            <person name="Thi L.A."/>
            <person name="Teteryatnikova N."/>
            <person name="Lopasteyskaya Y.A."/>
            <person name="Kuzyutina J.A."/>
            <person name="Ngo T.N."/>
            <person name="Victorov D.V."/>
        </authorList>
    </citation>
    <scope>NUCLEOTIDE SEQUENCE [LARGE SCALE GENOMIC DNA]</scope>
    <source>
        <strain evidence="2 3">V1512</strain>
    </source>
</reference>
<feature type="region of interest" description="Disordered" evidence="1">
    <location>
        <begin position="32"/>
        <end position="70"/>
    </location>
</feature>
<dbReference type="Proteomes" id="UP000231878">
    <property type="component" value="Unassembled WGS sequence"/>
</dbReference>
<protein>
    <submittedName>
        <fullName evidence="2">Uncharacterized protein</fullName>
    </submittedName>
</protein>
<proteinExistence type="predicted"/>
<organism evidence="2 3">
    <name type="scientific">Burkholderia pseudomallei</name>
    <name type="common">Pseudomonas pseudomallei</name>
    <dbReference type="NCBI Taxonomy" id="28450"/>
    <lineage>
        <taxon>Bacteria</taxon>
        <taxon>Pseudomonadati</taxon>
        <taxon>Pseudomonadota</taxon>
        <taxon>Betaproteobacteria</taxon>
        <taxon>Burkholderiales</taxon>
        <taxon>Burkholderiaceae</taxon>
        <taxon>Burkholderia</taxon>
        <taxon>pseudomallei group</taxon>
    </lineage>
</organism>
<feature type="compositionally biased region" description="Basic residues" evidence="1">
    <location>
        <begin position="32"/>
        <end position="53"/>
    </location>
</feature>
<evidence type="ECO:0000313" key="2">
    <source>
        <dbReference type="EMBL" id="PJO67031.1"/>
    </source>
</evidence>
<evidence type="ECO:0000256" key="1">
    <source>
        <dbReference type="SAM" id="MobiDB-lite"/>
    </source>
</evidence>
<sequence length="70" mass="8007">MTRRCGGALRSGRADVLKCGCIGISMRRRFNARPRLPRRPRLRSRRPTRRGRISPHALGNRHAGAHALRR</sequence>
<accession>A0AAX0UE37</accession>
<comment type="caution">
    <text evidence="2">The sequence shown here is derived from an EMBL/GenBank/DDBJ whole genome shotgun (WGS) entry which is preliminary data.</text>
</comment>
<gene>
    <name evidence="2" type="ORF">CWD88_05920</name>
</gene>
<evidence type="ECO:0000313" key="3">
    <source>
        <dbReference type="Proteomes" id="UP000231878"/>
    </source>
</evidence>
<dbReference type="AlphaFoldDB" id="A0AAX0UE37"/>
<dbReference type="EMBL" id="PHRB01000004">
    <property type="protein sequence ID" value="PJO67031.1"/>
    <property type="molecule type" value="Genomic_DNA"/>
</dbReference>
<name>A0AAX0UE37_BURPE</name>